<proteinExistence type="predicted"/>
<feature type="non-terminal residue" evidence="2">
    <location>
        <position position="1"/>
    </location>
</feature>
<evidence type="ECO:0000259" key="1">
    <source>
        <dbReference type="Pfam" id="PF13456"/>
    </source>
</evidence>
<dbReference type="EMBL" id="LXQA011325842">
    <property type="protein sequence ID" value="MCI93314.1"/>
    <property type="molecule type" value="Genomic_DNA"/>
</dbReference>
<sequence length="68" mass="7279">KEDGSWVGAATKVVRGLNEVVAAEAMGIVEAIKALPHFQHGSVIIETDNATIVRAINSGKYPRLVWGH</sequence>
<dbReference type="GO" id="GO:0003676">
    <property type="term" value="F:nucleic acid binding"/>
    <property type="evidence" value="ECO:0007669"/>
    <property type="project" value="InterPro"/>
</dbReference>
<dbReference type="AlphaFoldDB" id="A0A392VY50"/>
<dbReference type="Proteomes" id="UP000265520">
    <property type="component" value="Unassembled WGS sequence"/>
</dbReference>
<accession>A0A392VY50</accession>
<evidence type="ECO:0000313" key="2">
    <source>
        <dbReference type="EMBL" id="MCI93314.1"/>
    </source>
</evidence>
<protein>
    <recommendedName>
        <fullName evidence="1">RNase H type-1 domain-containing protein</fullName>
    </recommendedName>
</protein>
<reference evidence="2 3" key="1">
    <citation type="journal article" date="2018" name="Front. Plant Sci.">
        <title>Red Clover (Trifolium pratense) and Zigzag Clover (T. medium) - A Picture of Genomic Similarities and Differences.</title>
        <authorList>
            <person name="Dluhosova J."/>
            <person name="Istvanek J."/>
            <person name="Nedelnik J."/>
            <person name="Repkova J."/>
        </authorList>
    </citation>
    <scope>NUCLEOTIDE SEQUENCE [LARGE SCALE GENOMIC DNA]</scope>
    <source>
        <strain evidence="3">cv. 10/8</strain>
        <tissue evidence="2">Leaf</tissue>
    </source>
</reference>
<organism evidence="2 3">
    <name type="scientific">Trifolium medium</name>
    <dbReference type="NCBI Taxonomy" id="97028"/>
    <lineage>
        <taxon>Eukaryota</taxon>
        <taxon>Viridiplantae</taxon>
        <taxon>Streptophyta</taxon>
        <taxon>Embryophyta</taxon>
        <taxon>Tracheophyta</taxon>
        <taxon>Spermatophyta</taxon>
        <taxon>Magnoliopsida</taxon>
        <taxon>eudicotyledons</taxon>
        <taxon>Gunneridae</taxon>
        <taxon>Pentapetalae</taxon>
        <taxon>rosids</taxon>
        <taxon>fabids</taxon>
        <taxon>Fabales</taxon>
        <taxon>Fabaceae</taxon>
        <taxon>Papilionoideae</taxon>
        <taxon>50 kb inversion clade</taxon>
        <taxon>NPAAA clade</taxon>
        <taxon>Hologalegina</taxon>
        <taxon>IRL clade</taxon>
        <taxon>Trifolieae</taxon>
        <taxon>Trifolium</taxon>
    </lineage>
</organism>
<feature type="domain" description="RNase H type-1" evidence="1">
    <location>
        <begin position="2"/>
        <end position="60"/>
    </location>
</feature>
<name>A0A392VY50_9FABA</name>
<comment type="caution">
    <text evidence="2">The sequence shown here is derived from an EMBL/GenBank/DDBJ whole genome shotgun (WGS) entry which is preliminary data.</text>
</comment>
<dbReference type="Pfam" id="PF13456">
    <property type="entry name" value="RVT_3"/>
    <property type="match status" value="1"/>
</dbReference>
<evidence type="ECO:0000313" key="3">
    <source>
        <dbReference type="Proteomes" id="UP000265520"/>
    </source>
</evidence>
<dbReference type="InterPro" id="IPR002156">
    <property type="entry name" value="RNaseH_domain"/>
</dbReference>
<feature type="non-terminal residue" evidence="2">
    <location>
        <position position="68"/>
    </location>
</feature>
<keyword evidence="3" id="KW-1185">Reference proteome</keyword>
<dbReference type="GO" id="GO:0004523">
    <property type="term" value="F:RNA-DNA hybrid ribonuclease activity"/>
    <property type="evidence" value="ECO:0007669"/>
    <property type="project" value="InterPro"/>
</dbReference>